<name>A0A7J8N1F3_9ROSI</name>
<dbReference type="AlphaFoldDB" id="A0A7J8N1F3"/>
<reference evidence="1 2" key="1">
    <citation type="journal article" date="2019" name="Genome Biol. Evol.">
        <title>Insights into the evolution of the New World diploid cottons (Gossypium, subgenus Houzingenia) based on genome sequencing.</title>
        <authorList>
            <person name="Grover C.E."/>
            <person name="Arick M.A. 2nd"/>
            <person name="Thrash A."/>
            <person name="Conover J.L."/>
            <person name="Sanders W.S."/>
            <person name="Peterson D.G."/>
            <person name="Frelichowski J.E."/>
            <person name="Scheffler J.A."/>
            <person name="Scheffler B.E."/>
            <person name="Wendel J.F."/>
        </authorList>
    </citation>
    <scope>NUCLEOTIDE SEQUENCE [LARGE SCALE GENOMIC DNA]</scope>
    <source>
        <strain evidence="1">157</strain>
        <tissue evidence="1">Leaf</tissue>
    </source>
</reference>
<accession>A0A7J8N1F3</accession>
<gene>
    <name evidence="1" type="ORF">Golob_004268</name>
</gene>
<proteinExistence type="predicted"/>
<protein>
    <submittedName>
        <fullName evidence="1">Uncharacterized protein</fullName>
    </submittedName>
</protein>
<dbReference type="Proteomes" id="UP000593572">
    <property type="component" value="Unassembled WGS sequence"/>
</dbReference>
<comment type="caution">
    <text evidence="1">The sequence shown here is derived from an EMBL/GenBank/DDBJ whole genome shotgun (WGS) entry which is preliminary data.</text>
</comment>
<sequence>RFSAHCRRVHNSALLPRIQTDKAYFRAANVLTFLKSLMSITGMSEL</sequence>
<dbReference type="EMBL" id="JABEZX010000011">
    <property type="protein sequence ID" value="MBA0570650.1"/>
    <property type="molecule type" value="Genomic_DNA"/>
</dbReference>
<keyword evidence="2" id="KW-1185">Reference proteome</keyword>
<organism evidence="1 2">
    <name type="scientific">Gossypium lobatum</name>
    <dbReference type="NCBI Taxonomy" id="34289"/>
    <lineage>
        <taxon>Eukaryota</taxon>
        <taxon>Viridiplantae</taxon>
        <taxon>Streptophyta</taxon>
        <taxon>Embryophyta</taxon>
        <taxon>Tracheophyta</taxon>
        <taxon>Spermatophyta</taxon>
        <taxon>Magnoliopsida</taxon>
        <taxon>eudicotyledons</taxon>
        <taxon>Gunneridae</taxon>
        <taxon>Pentapetalae</taxon>
        <taxon>rosids</taxon>
        <taxon>malvids</taxon>
        <taxon>Malvales</taxon>
        <taxon>Malvaceae</taxon>
        <taxon>Malvoideae</taxon>
        <taxon>Gossypium</taxon>
    </lineage>
</organism>
<feature type="non-terminal residue" evidence="1">
    <location>
        <position position="1"/>
    </location>
</feature>
<feature type="non-terminal residue" evidence="1">
    <location>
        <position position="46"/>
    </location>
</feature>
<evidence type="ECO:0000313" key="2">
    <source>
        <dbReference type="Proteomes" id="UP000593572"/>
    </source>
</evidence>
<evidence type="ECO:0000313" key="1">
    <source>
        <dbReference type="EMBL" id="MBA0570650.1"/>
    </source>
</evidence>